<comment type="caution">
    <text evidence="2">The sequence shown here is derived from an EMBL/GenBank/DDBJ whole genome shotgun (WGS) entry which is preliminary data.</text>
</comment>
<dbReference type="Proteomes" id="UP000439022">
    <property type="component" value="Unassembled WGS sequence"/>
</dbReference>
<sequence>MFRQGFLRRAVKAGGPPAVITAGIGVGATGLVGQRIESKTDPIARGVAQTLGIDPQMGPAVLVVVAILVFAVALVVPELFDDGRY</sequence>
<dbReference type="AlphaFoldDB" id="A0A6A8GN24"/>
<organism evidence="2 3">
    <name type="scientific">Haloferax litoreum</name>
    <dbReference type="NCBI Taxonomy" id="2666140"/>
    <lineage>
        <taxon>Archaea</taxon>
        <taxon>Methanobacteriati</taxon>
        <taxon>Methanobacteriota</taxon>
        <taxon>Stenosarchaea group</taxon>
        <taxon>Halobacteria</taxon>
        <taxon>Halobacteriales</taxon>
        <taxon>Haloferacaceae</taxon>
        <taxon>Haloferax</taxon>
    </lineage>
</organism>
<accession>A0A6A8GN24</accession>
<gene>
    <name evidence="2" type="ORF">GJR96_14755</name>
</gene>
<evidence type="ECO:0000313" key="3">
    <source>
        <dbReference type="Proteomes" id="UP000439022"/>
    </source>
</evidence>
<keyword evidence="1" id="KW-0472">Membrane</keyword>
<feature type="transmembrane region" description="Helical" evidence="1">
    <location>
        <begin position="60"/>
        <end position="80"/>
    </location>
</feature>
<dbReference type="EMBL" id="WKJO01000001">
    <property type="protein sequence ID" value="MRX23210.1"/>
    <property type="molecule type" value="Genomic_DNA"/>
</dbReference>
<dbReference type="RefSeq" id="WP_151163623.1">
    <property type="nucleotide sequence ID" value="NZ_WKJO01000001.1"/>
</dbReference>
<name>A0A6A8GN24_9EURY</name>
<evidence type="ECO:0000313" key="2">
    <source>
        <dbReference type="EMBL" id="MRX23210.1"/>
    </source>
</evidence>
<proteinExistence type="predicted"/>
<protein>
    <submittedName>
        <fullName evidence="2">Uncharacterized protein</fullName>
    </submittedName>
</protein>
<keyword evidence="3" id="KW-1185">Reference proteome</keyword>
<keyword evidence="1" id="KW-1133">Transmembrane helix</keyword>
<reference evidence="2 3" key="1">
    <citation type="submission" date="2019-11" db="EMBL/GenBank/DDBJ databases">
        <title>Whole genome sequence of Haloferax sp. MBLA0076.</title>
        <authorList>
            <person name="Seo M.-J."/>
            <person name="Cho E.-S."/>
        </authorList>
    </citation>
    <scope>NUCLEOTIDE SEQUENCE [LARGE SCALE GENOMIC DNA]</scope>
    <source>
        <strain evidence="2 3">MBLA0076</strain>
    </source>
</reference>
<keyword evidence="1" id="KW-0812">Transmembrane</keyword>
<evidence type="ECO:0000256" key="1">
    <source>
        <dbReference type="SAM" id="Phobius"/>
    </source>
</evidence>